<dbReference type="CDD" id="cd16439">
    <property type="entry name" value="beta_Kdo_transferase_KpsC_2"/>
    <property type="match status" value="1"/>
</dbReference>
<dbReference type="GO" id="GO:0000271">
    <property type="term" value="P:polysaccharide biosynthetic process"/>
    <property type="evidence" value="ECO:0007669"/>
    <property type="project" value="InterPro"/>
</dbReference>
<dbReference type="GO" id="GO:0016740">
    <property type="term" value="F:transferase activity"/>
    <property type="evidence" value="ECO:0007669"/>
    <property type="project" value="UniProtKB-KW"/>
</dbReference>
<dbReference type="RefSeq" id="WP_149599094.1">
    <property type="nucleotide sequence ID" value="NZ_VTUU01000002.1"/>
</dbReference>
<protein>
    <submittedName>
        <fullName evidence="1">Beta-3-deoxy-D-manno-oct-2-ulosonic acid transferase</fullName>
    </submittedName>
</protein>
<keyword evidence="2" id="KW-1185">Reference proteome</keyword>
<evidence type="ECO:0000313" key="1">
    <source>
        <dbReference type="EMBL" id="KAA1174672.1"/>
    </source>
</evidence>
<name>A0A5B0VJ47_9GAMM</name>
<organism evidence="1 2">
    <name type="scientific">Marinobacter salinexigens</name>
    <dbReference type="NCBI Taxonomy" id="2919747"/>
    <lineage>
        <taxon>Bacteria</taxon>
        <taxon>Pseudomonadati</taxon>
        <taxon>Pseudomonadota</taxon>
        <taxon>Gammaproteobacteria</taxon>
        <taxon>Pseudomonadales</taxon>
        <taxon>Marinobacteraceae</taxon>
        <taxon>Marinobacter</taxon>
    </lineage>
</organism>
<dbReference type="AlphaFoldDB" id="A0A5B0VJ47"/>
<keyword evidence="1" id="KW-0808">Transferase</keyword>
<dbReference type="GO" id="GO:0015774">
    <property type="term" value="P:polysaccharide transport"/>
    <property type="evidence" value="ECO:0007669"/>
    <property type="project" value="InterPro"/>
</dbReference>
<reference evidence="1 2" key="1">
    <citation type="submission" date="2019-08" db="EMBL/GenBank/DDBJ databases">
        <title>Marinobacter ZYF650 sp. nov., a marine bacterium isolated from seawater of the Mariana trench.</title>
        <authorList>
            <person name="Ahmad W."/>
        </authorList>
    </citation>
    <scope>NUCLEOTIDE SEQUENCE [LARGE SCALE GENOMIC DNA]</scope>
    <source>
        <strain evidence="1 2">ZYF650</strain>
    </source>
</reference>
<dbReference type="Proteomes" id="UP000323161">
    <property type="component" value="Unassembled WGS sequence"/>
</dbReference>
<dbReference type="InterPro" id="IPR007833">
    <property type="entry name" value="Capsule_polysaccharide_synth"/>
</dbReference>
<evidence type="ECO:0000313" key="2">
    <source>
        <dbReference type="Proteomes" id="UP000323161"/>
    </source>
</evidence>
<dbReference type="EMBL" id="VTUU01000002">
    <property type="protein sequence ID" value="KAA1174672.1"/>
    <property type="molecule type" value="Genomic_DNA"/>
</dbReference>
<accession>A0A5B0VJ47</accession>
<gene>
    <name evidence="1" type="ORF">FWJ25_04585</name>
</gene>
<sequence>MNKALSAGEVESRQTWRTKARSLGLNPESPIYAIGFSRPFRTYVKRFFQGSPIRFVPSGHQVPAGHVAVIWGRKHPEGLNNQCILLRVEDGFLRSVGLGIQFAAPLSWVVDSKGLYFDATGPSDIEVILNHQDFSAGVLKRAAQLREAICAGRISKYNTAGKPWVRPEHPEVILVPGQVESDASIAWGATRIRTNLELVQAVRVANPDAWVVYKPHPDVVAGARIAGSSESEISRYCDQIEAHASLNDMLEQCDEVHVNTSLTGFEALLRHKSVTCYGLPFYAGWGLTTDISPCQRRKRERTLDELVAATLIEYPLYVSRASGEHTTPEDILNELTLWREQSHTWTHRFRAHCGKAIRNLANLLTGTK</sequence>
<dbReference type="Pfam" id="PF05159">
    <property type="entry name" value="Capsule_synth"/>
    <property type="match status" value="2"/>
</dbReference>
<comment type="caution">
    <text evidence="1">The sequence shown here is derived from an EMBL/GenBank/DDBJ whole genome shotgun (WGS) entry which is preliminary data.</text>
</comment>
<proteinExistence type="predicted"/>